<feature type="transmembrane region" description="Helical" evidence="1">
    <location>
        <begin position="308"/>
        <end position="327"/>
    </location>
</feature>
<evidence type="ECO:0000313" key="2">
    <source>
        <dbReference type="EMBL" id="QHU09096.1"/>
    </source>
</evidence>
<name>A0A6C0JWA5_9ZZZZ</name>
<feature type="transmembrane region" description="Helical" evidence="1">
    <location>
        <begin position="333"/>
        <end position="352"/>
    </location>
</feature>
<dbReference type="SUPFAM" id="SSF56059">
    <property type="entry name" value="Glutathione synthetase ATP-binding domain-like"/>
    <property type="match status" value="1"/>
</dbReference>
<evidence type="ECO:0008006" key="3">
    <source>
        <dbReference type="Google" id="ProtNLM"/>
    </source>
</evidence>
<organism evidence="2">
    <name type="scientific">viral metagenome</name>
    <dbReference type="NCBI Taxonomy" id="1070528"/>
    <lineage>
        <taxon>unclassified sequences</taxon>
        <taxon>metagenomes</taxon>
        <taxon>organismal metagenomes</taxon>
    </lineage>
</organism>
<dbReference type="EMBL" id="MN740705">
    <property type="protein sequence ID" value="QHU09096.1"/>
    <property type="molecule type" value="Genomic_DNA"/>
</dbReference>
<dbReference type="Gene3D" id="3.30.470.20">
    <property type="entry name" value="ATP-grasp fold, B domain"/>
    <property type="match status" value="1"/>
</dbReference>
<dbReference type="AlphaFoldDB" id="A0A6C0JWA5"/>
<accession>A0A6C0JWA5</accession>
<proteinExistence type="predicted"/>
<keyword evidence="1" id="KW-0472">Membrane</keyword>
<keyword evidence="1" id="KW-0812">Transmembrane</keyword>
<protein>
    <recommendedName>
        <fullName evidence="3">ATP-grasp domain-containing protein</fullName>
    </recommendedName>
</protein>
<sequence length="388" mass="46336">MNIKSILKYEEYWCKKMGYRNPYIDPYKHHLTSSTVTGDHTAYRKYPENRRVYDKLWIAQTQGLKSGKLEELNTNNIRYPIFIKPRWGHLSAASKNCFKITNKNQLLKYIDYPDMMWSEFIDGREGMTDFLLLHGRIVWQITYIYSEEQNGFSDVYKYVSLQTPTPPNIEQWVRDNINGHTGFVNVQYRKNHIIEVGLRPARGGMYLIGADCPSLSYNIYNVLDKGFWDDTLDKTIQFEPYYVYKCYTRFPMLYIWPQHVIDFILPKFTDMPLYEYYFEPVNNEGVVFFQFMHTDHVKGMKLKNRIEMCYMLTQITVLIAFILVMYSFKFKSIIKYVLFILFIVILFTRFLNPLYVNYNCYKAYMQMFLGRNSLLSQAEFDSETKSSS</sequence>
<reference evidence="2" key="1">
    <citation type="journal article" date="2020" name="Nature">
        <title>Giant virus diversity and host interactions through global metagenomics.</title>
        <authorList>
            <person name="Schulz F."/>
            <person name="Roux S."/>
            <person name="Paez-Espino D."/>
            <person name="Jungbluth S."/>
            <person name="Walsh D.A."/>
            <person name="Denef V.J."/>
            <person name="McMahon K.D."/>
            <person name="Konstantinidis K.T."/>
            <person name="Eloe-Fadrosh E.A."/>
            <person name="Kyrpides N.C."/>
            <person name="Woyke T."/>
        </authorList>
    </citation>
    <scope>NUCLEOTIDE SEQUENCE</scope>
    <source>
        <strain evidence="2">GVMAG-S-1074260-58</strain>
    </source>
</reference>
<evidence type="ECO:0000256" key="1">
    <source>
        <dbReference type="SAM" id="Phobius"/>
    </source>
</evidence>
<keyword evidence="1" id="KW-1133">Transmembrane helix</keyword>